<comment type="caution">
    <text evidence="8">The sequence shown here is derived from an EMBL/GenBank/DDBJ whole genome shotgun (WGS) entry which is preliminary data.</text>
</comment>
<evidence type="ECO:0000256" key="1">
    <source>
        <dbReference type="ARBA" id="ARBA00006620"/>
    </source>
</evidence>
<dbReference type="RefSeq" id="WP_271965256.1">
    <property type="nucleotide sequence ID" value="NZ_JAQMFS010000084.1"/>
</dbReference>
<dbReference type="GO" id="GO:0004519">
    <property type="term" value="F:endonuclease activity"/>
    <property type="evidence" value="ECO:0007669"/>
    <property type="project" value="UniProtKB-KW"/>
</dbReference>
<dbReference type="GO" id="GO:0016787">
    <property type="term" value="F:hydrolase activity"/>
    <property type="evidence" value="ECO:0007669"/>
    <property type="project" value="UniProtKB-KW"/>
</dbReference>
<dbReference type="Pfam" id="PF07927">
    <property type="entry name" value="HicA_toxin"/>
    <property type="match status" value="1"/>
</dbReference>
<evidence type="ECO:0000256" key="7">
    <source>
        <dbReference type="ARBA" id="ARBA00023016"/>
    </source>
</evidence>
<keyword evidence="7" id="KW-0346">Stress response</keyword>
<name>A0AAW6B5E4_9BACL</name>
<keyword evidence="4" id="KW-0255">Endonuclease</keyword>
<evidence type="ECO:0000256" key="4">
    <source>
        <dbReference type="ARBA" id="ARBA00022759"/>
    </source>
</evidence>
<dbReference type="GO" id="GO:0003729">
    <property type="term" value="F:mRNA binding"/>
    <property type="evidence" value="ECO:0007669"/>
    <property type="project" value="InterPro"/>
</dbReference>
<proteinExistence type="inferred from homology"/>
<dbReference type="Gene3D" id="3.30.920.30">
    <property type="entry name" value="Hypothetical protein"/>
    <property type="match status" value="1"/>
</dbReference>
<evidence type="ECO:0000256" key="2">
    <source>
        <dbReference type="ARBA" id="ARBA00022649"/>
    </source>
</evidence>
<keyword evidence="2" id="KW-1277">Toxin-antitoxin system</keyword>
<evidence type="ECO:0000313" key="9">
    <source>
        <dbReference type="Proteomes" id="UP001212217"/>
    </source>
</evidence>
<keyword evidence="6" id="KW-0694">RNA-binding</keyword>
<evidence type="ECO:0000256" key="5">
    <source>
        <dbReference type="ARBA" id="ARBA00022801"/>
    </source>
</evidence>
<protein>
    <submittedName>
        <fullName evidence="8">Type II toxin-antitoxin system HicA family toxin</fullName>
    </submittedName>
</protein>
<sequence>MSSKELIKQLNKLGWQEVRIKGSHHQFKHPNKDYLITVPHPKRDLPKGTAQKILKQAGLK</sequence>
<keyword evidence="5" id="KW-0378">Hydrolase</keyword>
<keyword evidence="3" id="KW-0540">Nuclease</keyword>
<dbReference type="EMBL" id="JAQMFS010000084">
    <property type="protein sequence ID" value="MDB6186461.1"/>
    <property type="molecule type" value="Genomic_DNA"/>
</dbReference>
<dbReference type="InterPro" id="IPR038570">
    <property type="entry name" value="HicA_sf"/>
</dbReference>
<dbReference type="AlphaFoldDB" id="A0AAW6B5E4"/>
<dbReference type="PANTHER" id="PTHR34873:SF3">
    <property type="entry name" value="ADDICTION MODULE TOXIN, HICA FAMILY"/>
    <property type="match status" value="1"/>
</dbReference>
<reference evidence="8" key="1">
    <citation type="submission" date="2023-08" db="EMBL/GenBank/DDBJ databases">
        <title>Dental plaque isolates bound by oral lectin ZG16B.</title>
        <authorList>
            <person name="Ghosh S."/>
        </authorList>
    </citation>
    <scope>NUCLEOTIDE SEQUENCE</scope>
    <source>
        <strain evidence="8">DP3_5B</strain>
    </source>
</reference>
<accession>A0AAW6B5E4</accession>
<gene>
    <name evidence="8" type="ORF">PNO30_06740</name>
</gene>
<organism evidence="8 9">
    <name type="scientific">Gemella haemolysans</name>
    <dbReference type="NCBI Taxonomy" id="1379"/>
    <lineage>
        <taxon>Bacteria</taxon>
        <taxon>Bacillati</taxon>
        <taxon>Bacillota</taxon>
        <taxon>Bacilli</taxon>
        <taxon>Bacillales</taxon>
        <taxon>Gemellaceae</taxon>
        <taxon>Gemella</taxon>
    </lineage>
</organism>
<dbReference type="Proteomes" id="UP001212217">
    <property type="component" value="Unassembled WGS sequence"/>
</dbReference>
<evidence type="ECO:0000256" key="3">
    <source>
        <dbReference type="ARBA" id="ARBA00022722"/>
    </source>
</evidence>
<dbReference type="InterPro" id="IPR012933">
    <property type="entry name" value="HicA_mRNA_interferase"/>
</dbReference>
<dbReference type="PANTHER" id="PTHR34873">
    <property type="entry name" value="SSR1766 PROTEIN"/>
    <property type="match status" value="1"/>
</dbReference>
<dbReference type="SUPFAM" id="SSF54786">
    <property type="entry name" value="YcfA/nrd intein domain"/>
    <property type="match status" value="1"/>
</dbReference>
<evidence type="ECO:0000313" key="8">
    <source>
        <dbReference type="EMBL" id="MDB6186461.1"/>
    </source>
</evidence>
<evidence type="ECO:0000256" key="6">
    <source>
        <dbReference type="ARBA" id="ARBA00022884"/>
    </source>
</evidence>
<comment type="similarity">
    <text evidence="1">Belongs to the HicA mRNA interferase family.</text>
</comment>